<gene>
    <name evidence="1" type="ORF">K4G66_08825</name>
</gene>
<sequence length="363" mass="41399">MKRFTPLLLSILVMACAEEDTTINSDKQPVVEVSSVVEVETQMEMVNEDYTGERSSYYYDWNGSYYNEFDQNPTYESIKEDGTSIYWSVDRSGTFFYYEGDVTTTDTYFYDDRIPNQADLAVIDGTVYASAVSSTFEEDRKLYVYQLVGETLVAKDSVLLDIEGGVEPFSMEGINGELLISVVQNSLKSYDKSNLRHVYRYKDGKLAHLKSYPSATDGPVIKVFPFQGAYLEYNRENRTISKLDDAGNTTIVLDGSDLDTEEKSIGWKRLHFSDDMLIIDIDYLTTTVTPQNSALLYDGQKLYKVFIPVVLTSGGHPIHTMFQDGSKFIHYNTSNKQLDVYFRGSSSIDYMPEPRVYHYQLVL</sequence>
<organism evidence="1">
    <name type="scientific">Roseihalotalea indica</name>
    <dbReference type="NCBI Taxonomy" id="2867963"/>
    <lineage>
        <taxon>Bacteria</taxon>
        <taxon>Pseudomonadati</taxon>
        <taxon>Bacteroidota</taxon>
        <taxon>Cytophagia</taxon>
        <taxon>Cytophagales</taxon>
        <taxon>Catalimonadaceae</taxon>
        <taxon>Roseihalotalea</taxon>
    </lineage>
</organism>
<proteinExistence type="predicted"/>
<dbReference type="EMBL" id="CP120682">
    <property type="protein sequence ID" value="WKN38805.1"/>
    <property type="molecule type" value="Genomic_DNA"/>
</dbReference>
<dbReference type="AlphaFoldDB" id="A0AA49GTJ5"/>
<accession>A0AA49GTJ5</accession>
<dbReference type="PROSITE" id="PS51257">
    <property type="entry name" value="PROKAR_LIPOPROTEIN"/>
    <property type="match status" value="1"/>
</dbReference>
<evidence type="ECO:0000313" key="1">
    <source>
        <dbReference type="EMBL" id="WKN38805.1"/>
    </source>
</evidence>
<protein>
    <recommendedName>
        <fullName evidence="2">Lipoprotein</fullName>
    </recommendedName>
</protein>
<evidence type="ECO:0008006" key="2">
    <source>
        <dbReference type="Google" id="ProtNLM"/>
    </source>
</evidence>
<name>A0AA49GTJ5_9BACT</name>
<reference evidence="1" key="2">
    <citation type="journal article" date="2024" name="Antonie Van Leeuwenhoek">
        <title>Roseihalotalea indica gen. nov., sp. nov., a halophilic Bacteroidetes from mesopelagic Southwest Indian Ocean with higher carbohydrate metabolic potential.</title>
        <authorList>
            <person name="Chen B."/>
            <person name="Zhang M."/>
            <person name="Lin D."/>
            <person name="Ye J."/>
            <person name="Tang K."/>
        </authorList>
    </citation>
    <scope>NUCLEOTIDE SEQUENCE</scope>
    <source>
        <strain evidence="1">TK19036</strain>
    </source>
</reference>
<reference evidence="1" key="1">
    <citation type="journal article" date="2023" name="Comput. Struct. Biotechnol. J.">
        <title>Discovery of a novel marine Bacteroidetes with a rich repertoire of carbohydrate-active enzymes.</title>
        <authorList>
            <person name="Chen B."/>
            <person name="Liu G."/>
            <person name="Chen Q."/>
            <person name="Wang H."/>
            <person name="Liu L."/>
            <person name="Tang K."/>
        </authorList>
    </citation>
    <scope>NUCLEOTIDE SEQUENCE</scope>
    <source>
        <strain evidence="1">TK19036</strain>
    </source>
</reference>